<evidence type="ECO:0000256" key="2">
    <source>
        <dbReference type="ARBA" id="ARBA00022723"/>
    </source>
</evidence>
<evidence type="ECO:0000256" key="1">
    <source>
        <dbReference type="ARBA" id="ARBA00004123"/>
    </source>
</evidence>
<keyword evidence="2" id="KW-0479">Metal-binding</keyword>
<dbReference type="PROSITE" id="PS51050">
    <property type="entry name" value="ZF_CW"/>
    <property type="match status" value="1"/>
</dbReference>
<comment type="subcellular location">
    <subcellularLocation>
        <location evidence="1">Nucleus</location>
    </subcellularLocation>
</comment>
<dbReference type="OrthoDB" id="10072024at2759"/>
<evidence type="ECO:0000259" key="9">
    <source>
        <dbReference type="PROSITE" id="PS50982"/>
    </source>
</evidence>
<keyword evidence="8" id="KW-0539">Nucleus</keyword>
<dbReference type="Pfam" id="PF07496">
    <property type="entry name" value="zf-CW"/>
    <property type="match status" value="1"/>
</dbReference>
<keyword evidence="5" id="KW-0805">Transcription regulation</keyword>
<evidence type="ECO:0000313" key="12">
    <source>
        <dbReference type="Proteomes" id="UP000030689"/>
    </source>
</evidence>
<dbReference type="Gramene" id="ESQ39449">
    <property type="protein sequence ID" value="ESQ39449"/>
    <property type="gene ID" value="EUTSA_v10001805mg"/>
</dbReference>
<organism evidence="11 12">
    <name type="scientific">Eutrema salsugineum</name>
    <name type="common">Saltwater cress</name>
    <name type="synonym">Sisymbrium salsugineum</name>
    <dbReference type="NCBI Taxonomy" id="72664"/>
    <lineage>
        <taxon>Eukaryota</taxon>
        <taxon>Viridiplantae</taxon>
        <taxon>Streptophyta</taxon>
        <taxon>Embryophyta</taxon>
        <taxon>Tracheophyta</taxon>
        <taxon>Spermatophyta</taxon>
        <taxon>Magnoliopsida</taxon>
        <taxon>eudicotyledons</taxon>
        <taxon>Gunneridae</taxon>
        <taxon>Pentapetalae</taxon>
        <taxon>rosids</taxon>
        <taxon>malvids</taxon>
        <taxon>Brassicales</taxon>
        <taxon>Brassicaceae</taxon>
        <taxon>Eutremeae</taxon>
        <taxon>Eutrema</taxon>
    </lineage>
</organism>
<evidence type="ECO:0000256" key="3">
    <source>
        <dbReference type="ARBA" id="ARBA00022771"/>
    </source>
</evidence>
<dbReference type="SUPFAM" id="SSF54171">
    <property type="entry name" value="DNA-binding domain"/>
    <property type="match status" value="1"/>
</dbReference>
<dbReference type="GO" id="GO:0008270">
    <property type="term" value="F:zinc ion binding"/>
    <property type="evidence" value="ECO:0007669"/>
    <property type="project" value="UniProtKB-KW"/>
</dbReference>
<dbReference type="AlphaFoldDB" id="V4L6Y7"/>
<dbReference type="Pfam" id="PF01429">
    <property type="entry name" value="MBD"/>
    <property type="match status" value="1"/>
</dbReference>
<dbReference type="PANTHER" id="PTHR12396">
    <property type="entry name" value="METHYL-CPG BINDING PROTEIN, MBD"/>
    <property type="match status" value="1"/>
</dbReference>
<dbReference type="InterPro" id="IPR011124">
    <property type="entry name" value="Znf_CW"/>
</dbReference>
<dbReference type="SMART" id="SM00391">
    <property type="entry name" value="MBD"/>
    <property type="match status" value="1"/>
</dbReference>
<dbReference type="CDD" id="cd01396">
    <property type="entry name" value="MeCP2_MBD"/>
    <property type="match status" value="1"/>
</dbReference>
<proteinExistence type="predicted"/>
<dbReference type="GO" id="GO:0000118">
    <property type="term" value="C:histone deacetylase complex"/>
    <property type="evidence" value="ECO:0007669"/>
    <property type="project" value="EnsemblPlants"/>
</dbReference>
<keyword evidence="12" id="KW-1185">Reference proteome</keyword>
<keyword evidence="4" id="KW-0862">Zinc</keyword>
<evidence type="ECO:0000313" key="11">
    <source>
        <dbReference type="EMBL" id="ESQ39449.1"/>
    </source>
</evidence>
<keyword evidence="3" id="KW-0863">Zinc-finger</keyword>
<feature type="domain" description="CW-type" evidence="10">
    <location>
        <begin position="18"/>
        <end position="73"/>
    </location>
</feature>
<dbReference type="KEGG" id="eus:EUTSA_v10001805mg"/>
<dbReference type="InterPro" id="IPR016177">
    <property type="entry name" value="DNA-bd_dom_sf"/>
</dbReference>
<dbReference type="STRING" id="72664.V4L6Y7"/>
<dbReference type="GO" id="GO:0003677">
    <property type="term" value="F:DNA binding"/>
    <property type="evidence" value="ECO:0007669"/>
    <property type="project" value="UniProtKB-KW"/>
</dbReference>
<accession>V4L6Y7</accession>
<protein>
    <recommendedName>
        <fullName evidence="13">MBD domain-containing protein</fullName>
    </recommendedName>
</protein>
<dbReference type="EMBL" id="KI517481">
    <property type="protein sequence ID" value="ESQ39449.1"/>
    <property type="molecule type" value="Genomic_DNA"/>
</dbReference>
<reference evidence="11 12" key="1">
    <citation type="journal article" date="2013" name="Front. Plant Sci.">
        <title>The Reference Genome of the Halophytic Plant Eutrema salsugineum.</title>
        <authorList>
            <person name="Yang R."/>
            <person name="Jarvis D.E."/>
            <person name="Chen H."/>
            <person name="Beilstein M.A."/>
            <person name="Grimwood J."/>
            <person name="Jenkins J."/>
            <person name="Shu S."/>
            <person name="Prochnik S."/>
            <person name="Xin M."/>
            <person name="Ma C."/>
            <person name="Schmutz J."/>
            <person name="Wing R.A."/>
            <person name="Mitchell-Olds T."/>
            <person name="Schumaker K.S."/>
            <person name="Wang X."/>
        </authorList>
    </citation>
    <scope>NUCLEOTIDE SEQUENCE [LARGE SCALE GENOMIC DNA]</scope>
</reference>
<evidence type="ECO:0008006" key="13">
    <source>
        <dbReference type="Google" id="ProtNLM"/>
    </source>
</evidence>
<name>V4L6Y7_EUTSA</name>
<dbReference type="PROSITE" id="PS50982">
    <property type="entry name" value="MBD"/>
    <property type="match status" value="1"/>
</dbReference>
<dbReference type="eggNOG" id="KOG4161">
    <property type="taxonomic scope" value="Eukaryota"/>
</dbReference>
<sequence>MDEQTEKSPPKQKAVTPGRSIDIYAAQCEKCLKWRKIDTQELYEEIRSKILENPFACEKKEGISCRDAGDLEYDSSRTWVIDKPGLPKTPRGFKRSLVLRKDYSKMDAYYITPTGKKLRTRNEIAAFIDANQDYKNAPLGDFNFTVPKVMEDTIPCGMSGRTPKRSKDGLPID</sequence>
<dbReference type="PANTHER" id="PTHR12396:SF10">
    <property type="entry name" value="METHYL-CPG-BINDING DOMAIN-CONTAINING PROTEIN 1-RELATED"/>
    <property type="match status" value="1"/>
</dbReference>
<feature type="domain" description="MBD" evidence="9">
    <location>
        <begin position="79"/>
        <end position="149"/>
    </location>
</feature>
<evidence type="ECO:0000256" key="7">
    <source>
        <dbReference type="ARBA" id="ARBA00023163"/>
    </source>
</evidence>
<dbReference type="Gene3D" id="3.30.890.10">
    <property type="entry name" value="Methyl-cpg-binding Protein 2, Chain A"/>
    <property type="match status" value="1"/>
</dbReference>
<dbReference type="InterPro" id="IPR001739">
    <property type="entry name" value="Methyl_CpG_DNA-bd"/>
</dbReference>
<dbReference type="OMA" id="DANQDYK"/>
<keyword evidence="7" id="KW-0804">Transcription</keyword>
<evidence type="ECO:0000256" key="8">
    <source>
        <dbReference type="ARBA" id="ARBA00023242"/>
    </source>
</evidence>
<dbReference type="Proteomes" id="UP000030689">
    <property type="component" value="Unassembled WGS sequence"/>
</dbReference>
<evidence type="ECO:0000256" key="4">
    <source>
        <dbReference type="ARBA" id="ARBA00022833"/>
    </source>
</evidence>
<dbReference type="FunFam" id="3.30.890.10:FF:000012">
    <property type="entry name" value="Methyl-CpG-binding domain-containing protein 1"/>
    <property type="match status" value="1"/>
</dbReference>
<evidence type="ECO:0000256" key="6">
    <source>
        <dbReference type="ARBA" id="ARBA00023125"/>
    </source>
</evidence>
<keyword evidence="6" id="KW-0238">DNA-binding</keyword>
<evidence type="ECO:0000256" key="5">
    <source>
        <dbReference type="ARBA" id="ARBA00023015"/>
    </source>
</evidence>
<evidence type="ECO:0000259" key="10">
    <source>
        <dbReference type="PROSITE" id="PS51050"/>
    </source>
</evidence>
<gene>
    <name evidence="11" type="ORF">EUTSA_v10001805mg</name>
</gene>